<evidence type="ECO:0000313" key="3">
    <source>
        <dbReference type="Proteomes" id="UP001595891"/>
    </source>
</evidence>
<accession>A0ABV9ESW4</accession>
<evidence type="ECO:0000313" key="2">
    <source>
        <dbReference type="EMBL" id="MFC4592518.1"/>
    </source>
</evidence>
<reference evidence="3" key="1">
    <citation type="journal article" date="2019" name="Int. J. Syst. Evol. Microbiol.">
        <title>The Global Catalogue of Microorganisms (GCM) 10K type strain sequencing project: providing services to taxonomists for standard genome sequencing and annotation.</title>
        <authorList>
            <consortium name="The Broad Institute Genomics Platform"/>
            <consortium name="The Broad Institute Genome Sequencing Center for Infectious Disease"/>
            <person name="Wu L."/>
            <person name="Ma J."/>
        </authorList>
    </citation>
    <scope>NUCLEOTIDE SEQUENCE [LARGE SCALE GENOMIC DNA]</scope>
    <source>
        <strain evidence="3">CCUG 49560</strain>
    </source>
</reference>
<comment type="caution">
    <text evidence="2">The sequence shown here is derived from an EMBL/GenBank/DDBJ whole genome shotgun (WGS) entry which is preliminary data.</text>
</comment>
<evidence type="ECO:0000256" key="1">
    <source>
        <dbReference type="SAM" id="MobiDB-lite"/>
    </source>
</evidence>
<dbReference type="RefSeq" id="WP_380708862.1">
    <property type="nucleotide sequence ID" value="NZ_JBHSFN010000058.1"/>
</dbReference>
<feature type="region of interest" description="Disordered" evidence="1">
    <location>
        <begin position="69"/>
        <end position="92"/>
    </location>
</feature>
<sequence>MPILDEGPTKSVVAGGLIRGAIGRLRARTGPDHPNTLATRNNLAHWRGRSGDAAGAAAAYEELLADRLRVQGPDHPDHTPHPGGMARTGSRS</sequence>
<dbReference type="Proteomes" id="UP001595891">
    <property type="component" value="Unassembled WGS sequence"/>
</dbReference>
<organism evidence="2 3">
    <name type="scientific">Sphaerisporangium corydalis</name>
    <dbReference type="NCBI Taxonomy" id="1441875"/>
    <lineage>
        <taxon>Bacteria</taxon>
        <taxon>Bacillati</taxon>
        <taxon>Actinomycetota</taxon>
        <taxon>Actinomycetes</taxon>
        <taxon>Streptosporangiales</taxon>
        <taxon>Streptosporangiaceae</taxon>
        <taxon>Sphaerisporangium</taxon>
    </lineage>
</organism>
<keyword evidence="3" id="KW-1185">Reference proteome</keyword>
<dbReference type="EMBL" id="JBHSFN010000058">
    <property type="protein sequence ID" value="MFC4592518.1"/>
    <property type="molecule type" value="Genomic_DNA"/>
</dbReference>
<dbReference type="InterPro" id="IPR011990">
    <property type="entry name" value="TPR-like_helical_dom_sf"/>
</dbReference>
<feature type="compositionally biased region" description="Basic and acidic residues" evidence="1">
    <location>
        <begin position="69"/>
        <end position="80"/>
    </location>
</feature>
<name>A0ABV9ESW4_9ACTN</name>
<gene>
    <name evidence="2" type="ORF">ACFO8L_40980</name>
</gene>
<protein>
    <submittedName>
        <fullName evidence="2">Tetratricopeptide repeat protein</fullName>
    </submittedName>
</protein>
<dbReference type="Gene3D" id="1.25.40.10">
    <property type="entry name" value="Tetratricopeptide repeat domain"/>
    <property type="match status" value="1"/>
</dbReference>
<proteinExistence type="predicted"/>
<dbReference type="Pfam" id="PF13374">
    <property type="entry name" value="TPR_10"/>
    <property type="match status" value="1"/>
</dbReference>